<protein>
    <recommendedName>
        <fullName evidence="3">DUF1499 domain-containing protein</fullName>
    </recommendedName>
</protein>
<feature type="transmembrane region" description="Helical" evidence="1">
    <location>
        <begin position="75"/>
        <end position="95"/>
    </location>
</feature>
<reference evidence="2" key="1">
    <citation type="submission" date="2018-05" db="EMBL/GenBank/DDBJ databases">
        <authorList>
            <person name="Lanie J.A."/>
            <person name="Ng W.-L."/>
            <person name="Kazmierczak K.M."/>
            <person name="Andrzejewski T.M."/>
            <person name="Davidsen T.M."/>
            <person name="Wayne K.J."/>
            <person name="Tettelin H."/>
            <person name="Glass J.I."/>
            <person name="Rusch D."/>
            <person name="Podicherti R."/>
            <person name="Tsui H.-C.T."/>
            <person name="Winkler M.E."/>
        </authorList>
    </citation>
    <scope>NUCLEOTIDE SEQUENCE</scope>
</reference>
<keyword evidence="1" id="KW-0472">Membrane</keyword>
<sequence length="241" mass="26502">MFTSYRASRFVLAGALIAVLMLLLGALGSRFGLWSFFVGFYFLFAGIVVALICAVWGIAALVFSRGAGPIKFRAPFVYGAMLSSLVLATMFVQFLDASRSPPIHDISTDLIDPPEFDQLIEIRGRNSNDLTYSDEDRQQQAIAYPAIKTLSTGRDLNESFDRVIAVATSMGWEIVNSDRRAGIVESTATTFWFGFKDDVVIRIRAANGASLIDLRSVSRVGMSDLGANAARIARFLTEFER</sequence>
<feature type="transmembrane region" description="Helical" evidence="1">
    <location>
        <begin position="38"/>
        <end position="63"/>
    </location>
</feature>
<dbReference type="AlphaFoldDB" id="A0A382E8E7"/>
<keyword evidence="1" id="KW-0812">Transmembrane</keyword>
<dbReference type="InterPro" id="IPR010865">
    <property type="entry name" value="DUF1499"/>
</dbReference>
<dbReference type="Pfam" id="PF07386">
    <property type="entry name" value="DUF1499"/>
    <property type="match status" value="1"/>
</dbReference>
<name>A0A382E8E7_9ZZZZ</name>
<gene>
    <name evidence="2" type="ORF">METZ01_LOCUS199822</name>
</gene>
<evidence type="ECO:0000313" key="2">
    <source>
        <dbReference type="EMBL" id="SVB46968.1"/>
    </source>
</evidence>
<accession>A0A382E8E7</accession>
<proteinExistence type="predicted"/>
<dbReference type="EMBL" id="UINC01043227">
    <property type="protein sequence ID" value="SVB46968.1"/>
    <property type="molecule type" value="Genomic_DNA"/>
</dbReference>
<organism evidence="2">
    <name type="scientific">marine metagenome</name>
    <dbReference type="NCBI Taxonomy" id="408172"/>
    <lineage>
        <taxon>unclassified sequences</taxon>
        <taxon>metagenomes</taxon>
        <taxon>ecological metagenomes</taxon>
    </lineage>
</organism>
<keyword evidence="1" id="KW-1133">Transmembrane helix</keyword>
<evidence type="ECO:0000256" key="1">
    <source>
        <dbReference type="SAM" id="Phobius"/>
    </source>
</evidence>
<evidence type="ECO:0008006" key="3">
    <source>
        <dbReference type="Google" id="ProtNLM"/>
    </source>
</evidence>